<evidence type="ECO:0000313" key="1">
    <source>
        <dbReference type="EMBL" id="GAA3928651.1"/>
    </source>
</evidence>
<dbReference type="EMBL" id="BAABBN010000007">
    <property type="protein sequence ID" value="GAA3928651.1"/>
    <property type="molecule type" value="Genomic_DNA"/>
</dbReference>
<evidence type="ECO:0000313" key="2">
    <source>
        <dbReference type="Proteomes" id="UP001501565"/>
    </source>
</evidence>
<reference evidence="2" key="1">
    <citation type="journal article" date="2019" name="Int. J. Syst. Evol. Microbiol.">
        <title>The Global Catalogue of Microorganisms (GCM) 10K type strain sequencing project: providing services to taxonomists for standard genome sequencing and annotation.</title>
        <authorList>
            <consortium name="The Broad Institute Genomics Platform"/>
            <consortium name="The Broad Institute Genome Sequencing Center for Infectious Disease"/>
            <person name="Wu L."/>
            <person name="Ma J."/>
        </authorList>
    </citation>
    <scope>NUCLEOTIDE SEQUENCE [LARGE SCALE GENOMIC DNA]</scope>
    <source>
        <strain evidence="2">JCM 17551</strain>
    </source>
</reference>
<sequence length="393" mass="44467">MTWMHAGKTQGFDYTPLNHNLAHEHGINIAFIQNQNIQISHQALLMLASLNYYDQQQVLKEIHFVVKNPHTACDPSSKPSLRKRLYRTQYPFEHYHYLIEYKINSNNQVVINDIYFDRSLVRANDGNHSNERTALWSVSRAPGTNSVYDGAISKEKLGVLQREWRLGNAVSQIHTEHAAVNGMLNELNKAAWLMGVHSQVAYPDDDIKSYTLFHNPTDQTMIDLIESGFDKRRGKKSHNAQHLAAVLKQRQMQGKPTKWLVHSQGAIIFCAALEHYSSHYTGLLTNQEITIHGSGAYMPRINSIAHALGMKIHKEKNNPFDAVPNIAGSNDLSGSSLKRSLRFFGLIIGDEPLASPHTLPYLGVETYKTQLQMLGYDKKAAQVQQYINENANV</sequence>
<keyword evidence="2" id="KW-1185">Reference proteome</keyword>
<dbReference type="RefSeq" id="WP_344799017.1">
    <property type="nucleotide sequence ID" value="NZ_BAABBN010000007.1"/>
</dbReference>
<protein>
    <submittedName>
        <fullName evidence="1">Uncharacterized protein</fullName>
    </submittedName>
</protein>
<organism evidence="1 2">
    <name type="scientific">Litoribacillus peritrichatus</name>
    <dbReference type="NCBI Taxonomy" id="718191"/>
    <lineage>
        <taxon>Bacteria</taxon>
        <taxon>Pseudomonadati</taxon>
        <taxon>Pseudomonadota</taxon>
        <taxon>Gammaproteobacteria</taxon>
        <taxon>Oceanospirillales</taxon>
        <taxon>Oceanospirillaceae</taxon>
        <taxon>Litoribacillus</taxon>
    </lineage>
</organism>
<name>A0ABP7MRD9_9GAMM</name>
<gene>
    <name evidence="1" type="ORF">GCM10022277_26460</name>
</gene>
<dbReference type="Proteomes" id="UP001501565">
    <property type="component" value="Unassembled WGS sequence"/>
</dbReference>
<accession>A0ABP7MRD9</accession>
<proteinExistence type="predicted"/>
<comment type="caution">
    <text evidence="1">The sequence shown here is derived from an EMBL/GenBank/DDBJ whole genome shotgun (WGS) entry which is preliminary data.</text>
</comment>